<sequence length="320" mass="35534">MKIVVLDGYTLNPGDMSWDAMGQLGELVVYDRTPADKVIERIDNAEIILTNKVILTKEILDKIPSVKYIGVMATGYNVVDTEYAKELGIIVTNVPAYSTDSVTQMVFAFILEFCHHVGEHTRVVHEGKWTKNIDFSFWDFPLIELKNKTLGIIGFGAIGQKVAKIAETFGMKVLFHSRTIKPELETYTVKSATLERVFAESDFITLHCPLTEQTRELINKDTIAKMKNGAFLINTSRGPVINEQDVAHALNTGKLAGLGADVVSIEPIQADNPLLSAKNAVITPHFAWATEEARERLMDTLIKNIDSFIKGTPVNVVNNQ</sequence>
<evidence type="ECO:0000256" key="4">
    <source>
        <dbReference type="RuleBase" id="RU003719"/>
    </source>
</evidence>
<evidence type="ECO:0000256" key="3">
    <source>
        <dbReference type="ARBA" id="ARBA00023027"/>
    </source>
</evidence>
<dbReference type="SUPFAM" id="SSF51735">
    <property type="entry name" value="NAD(P)-binding Rossmann-fold domains"/>
    <property type="match status" value="1"/>
</dbReference>
<proteinExistence type="inferred from homology"/>
<feature type="domain" description="D-isomer specific 2-hydroxyacid dehydrogenase catalytic" evidence="5">
    <location>
        <begin position="16"/>
        <end position="318"/>
    </location>
</feature>
<feature type="domain" description="D-isomer specific 2-hydroxyacid dehydrogenase NAD-binding" evidence="6">
    <location>
        <begin position="107"/>
        <end position="287"/>
    </location>
</feature>
<keyword evidence="8" id="KW-1185">Reference proteome</keyword>
<keyword evidence="2 4" id="KW-0560">Oxidoreductase</keyword>
<dbReference type="PANTHER" id="PTHR43761">
    <property type="entry name" value="D-ISOMER SPECIFIC 2-HYDROXYACID DEHYDROGENASE FAMILY PROTEIN (AFU_ORTHOLOGUE AFUA_1G13630)"/>
    <property type="match status" value="1"/>
</dbReference>
<dbReference type="Pfam" id="PF02826">
    <property type="entry name" value="2-Hacid_dh_C"/>
    <property type="match status" value="1"/>
</dbReference>
<dbReference type="PROSITE" id="PS00670">
    <property type="entry name" value="D_2_HYDROXYACID_DH_2"/>
    <property type="match status" value="1"/>
</dbReference>
<dbReference type="eggNOG" id="COG1052">
    <property type="taxonomic scope" value="Bacteria"/>
</dbReference>
<dbReference type="PROSITE" id="PS00065">
    <property type="entry name" value="D_2_HYDROXYACID_DH_1"/>
    <property type="match status" value="1"/>
</dbReference>
<dbReference type="InterPro" id="IPR006139">
    <property type="entry name" value="D-isomer_2_OHA_DH_cat_dom"/>
</dbReference>
<dbReference type="AlphaFoldDB" id="F1TFU9"/>
<dbReference type="InterPro" id="IPR006140">
    <property type="entry name" value="D-isomer_DH_NAD-bd"/>
</dbReference>
<evidence type="ECO:0000313" key="8">
    <source>
        <dbReference type="Proteomes" id="UP000003860"/>
    </source>
</evidence>
<evidence type="ECO:0000259" key="6">
    <source>
        <dbReference type="Pfam" id="PF02826"/>
    </source>
</evidence>
<dbReference type="CDD" id="cd12162">
    <property type="entry name" value="2-Hacid_dh_4"/>
    <property type="match status" value="1"/>
</dbReference>
<dbReference type="RefSeq" id="WP_004620879.1">
    <property type="nucleotide sequence ID" value="NZ_ACXX02000011.1"/>
</dbReference>
<dbReference type="GO" id="GO:0051287">
    <property type="term" value="F:NAD binding"/>
    <property type="evidence" value="ECO:0007669"/>
    <property type="project" value="InterPro"/>
</dbReference>
<gene>
    <name evidence="7" type="ORF">Cpap_1371</name>
</gene>
<reference evidence="7" key="2">
    <citation type="submission" date="2011-01" db="EMBL/GenBank/DDBJ databases">
        <title>The Non-contiguous Finished genome of Clostridium papyrosolvens.</title>
        <authorList>
            <person name="Lucas S."/>
            <person name="Copeland A."/>
            <person name="Lapidus A."/>
            <person name="Cheng J.-F."/>
            <person name="Goodwin L."/>
            <person name="Pitluck S."/>
            <person name="Misra M."/>
            <person name="Chertkov O."/>
            <person name="Detter J.C."/>
            <person name="Han C."/>
            <person name="Tapia R."/>
            <person name="Land M."/>
            <person name="Hauser L."/>
            <person name="Kyrpides N."/>
            <person name="Ivanova N."/>
            <person name="Pagani I."/>
            <person name="Mouttaki H."/>
            <person name="He Z."/>
            <person name="Zhou J."/>
            <person name="Hemme C.L."/>
            <person name="Woyke T."/>
        </authorList>
    </citation>
    <scope>NUCLEOTIDE SEQUENCE [LARGE SCALE GENOMIC DNA]</scope>
    <source>
        <strain evidence="7">DSM 2782</strain>
    </source>
</reference>
<dbReference type="OrthoDB" id="9805416at2"/>
<organism evidence="7 8">
    <name type="scientific">Ruminiclostridium papyrosolvens DSM 2782</name>
    <dbReference type="NCBI Taxonomy" id="588581"/>
    <lineage>
        <taxon>Bacteria</taxon>
        <taxon>Bacillati</taxon>
        <taxon>Bacillota</taxon>
        <taxon>Clostridia</taxon>
        <taxon>Eubacteriales</taxon>
        <taxon>Oscillospiraceae</taxon>
        <taxon>Ruminiclostridium</taxon>
    </lineage>
</organism>
<dbReference type="SUPFAM" id="SSF52283">
    <property type="entry name" value="Formate/glycerate dehydrogenase catalytic domain-like"/>
    <property type="match status" value="1"/>
</dbReference>
<name>F1TFU9_9FIRM</name>
<accession>F1TFU9</accession>
<comment type="caution">
    <text evidence="7">The sequence shown here is derived from an EMBL/GenBank/DDBJ whole genome shotgun (WGS) entry which is preliminary data.</text>
</comment>
<evidence type="ECO:0000313" key="7">
    <source>
        <dbReference type="EMBL" id="EGD46831.1"/>
    </source>
</evidence>
<evidence type="ECO:0000256" key="1">
    <source>
        <dbReference type="ARBA" id="ARBA00005854"/>
    </source>
</evidence>
<dbReference type="InterPro" id="IPR029752">
    <property type="entry name" value="D-isomer_DH_CS1"/>
</dbReference>
<dbReference type="Gene3D" id="3.40.50.720">
    <property type="entry name" value="NAD(P)-binding Rossmann-like Domain"/>
    <property type="match status" value="2"/>
</dbReference>
<dbReference type="InterPro" id="IPR050418">
    <property type="entry name" value="D-iso_2-hydroxyacid_DH_PdxB"/>
</dbReference>
<reference evidence="7" key="1">
    <citation type="submission" date="2009-07" db="EMBL/GenBank/DDBJ databases">
        <authorList>
            <consortium name="US DOE Joint Genome Institute (JGI-PGF)"/>
            <person name="Lucas S."/>
            <person name="Copeland A."/>
            <person name="Lapidus A."/>
            <person name="Glavina del Rio T."/>
            <person name="Tice H."/>
            <person name="Bruce D."/>
            <person name="Goodwin L."/>
            <person name="Pitluck S."/>
            <person name="Larimer F."/>
            <person name="Land M.L."/>
            <person name="Mouttaki H."/>
            <person name="He Z."/>
            <person name="Zhou J."/>
            <person name="Hemme C.L."/>
        </authorList>
    </citation>
    <scope>NUCLEOTIDE SEQUENCE [LARGE SCALE GENOMIC DNA]</scope>
    <source>
        <strain evidence="7">DSM 2782</strain>
    </source>
</reference>
<evidence type="ECO:0000259" key="5">
    <source>
        <dbReference type="Pfam" id="PF00389"/>
    </source>
</evidence>
<dbReference type="Proteomes" id="UP000003860">
    <property type="component" value="Unassembled WGS sequence"/>
</dbReference>
<dbReference type="PANTHER" id="PTHR43761:SF1">
    <property type="entry name" value="D-ISOMER SPECIFIC 2-HYDROXYACID DEHYDROGENASE CATALYTIC DOMAIN-CONTAINING PROTEIN-RELATED"/>
    <property type="match status" value="1"/>
</dbReference>
<comment type="similarity">
    <text evidence="1 4">Belongs to the D-isomer specific 2-hydroxyacid dehydrogenase family.</text>
</comment>
<protein>
    <submittedName>
        <fullName evidence="7">D-isomer specific 2-hydroxyacid dehydrogenase NAD-binding</fullName>
    </submittedName>
</protein>
<dbReference type="STRING" id="588581.Cpap_1371"/>
<dbReference type="InterPro" id="IPR029753">
    <property type="entry name" value="D-isomer_DH_CS"/>
</dbReference>
<keyword evidence="3" id="KW-0520">NAD</keyword>
<dbReference type="Pfam" id="PF00389">
    <property type="entry name" value="2-Hacid_dh"/>
    <property type="match status" value="1"/>
</dbReference>
<dbReference type="GO" id="GO:0016616">
    <property type="term" value="F:oxidoreductase activity, acting on the CH-OH group of donors, NAD or NADP as acceptor"/>
    <property type="evidence" value="ECO:0007669"/>
    <property type="project" value="InterPro"/>
</dbReference>
<dbReference type="PROSITE" id="PS00671">
    <property type="entry name" value="D_2_HYDROXYACID_DH_3"/>
    <property type="match status" value="1"/>
</dbReference>
<dbReference type="InterPro" id="IPR036291">
    <property type="entry name" value="NAD(P)-bd_dom_sf"/>
</dbReference>
<dbReference type="FunFam" id="3.40.50.720:FF:000203">
    <property type="entry name" value="D-3-phosphoglycerate dehydrogenase (SerA)"/>
    <property type="match status" value="1"/>
</dbReference>
<evidence type="ECO:0000256" key="2">
    <source>
        <dbReference type="ARBA" id="ARBA00023002"/>
    </source>
</evidence>
<dbReference type="EMBL" id="ACXX02000011">
    <property type="protein sequence ID" value="EGD46831.1"/>
    <property type="molecule type" value="Genomic_DNA"/>
</dbReference>